<accession>A0A7W8AL27</accession>
<keyword evidence="2" id="KW-1185">Reference proteome</keyword>
<dbReference type="EMBL" id="JACHIL010000005">
    <property type="protein sequence ID" value="MBB5092332.1"/>
    <property type="molecule type" value="Genomic_DNA"/>
</dbReference>
<dbReference type="AlphaFoldDB" id="A0A7W8AL27"/>
<evidence type="ECO:0000313" key="1">
    <source>
        <dbReference type="EMBL" id="MBB5092332.1"/>
    </source>
</evidence>
<name>A0A7W8AL27_9HYPH</name>
<gene>
    <name evidence="1" type="ORF">HNQ68_002886</name>
</gene>
<dbReference type="Pfam" id="PF05013">
    <property type="entry name" value="FGase"/>
    <property type="match status" value="1"/>
</dbReference>
<proteinExistence type="predicted"/>
<evidence type="ECO:0000313" key="2">
    <source>
        <dbReference type="Proteomes" id="UP000531231"/>
    </source>
</evidence>
<dbReference type="InterPro" id="IPR007709">
    <property type="entry name" value="N-FG_amidohydro"/>
</dbReference>
<reference evidence="1 2" key="1">
    <citation type="submission" date="2020-08" db="EMBL/GenBank/DDBJ databases">
        <title>Genomic Encyclopedia of Type Strains, Phase IV (KMG-IV): sequencing the most valuable type-strain genomes for metagenomic binning, comparative biology and taxonomic classification.</title>
        <authorList>
            <person name="Goeker M."/>
        </authorList>
    </citation>
    <scope>NUCLEOTIDE SEQUENCE [LARGE SCALE GENOMIC DNA]</scope>
    <source>
        <strain evidence="1 2">DSM 25620</strain>
    </source>
</reference>
<dbReference type="Proteomes" id="UP000531231">
    <property type="component" value="Unassembled WGS sequence"/>
</dbReference>
<sequence length="302" mass="33899">MSLQRDFQTITPFEVCAPAQQRIPFVFNSPHSGNYYPRAFLQQSRLSPHDIRQSEDCYVDELFAMAVPLGAPLLRAHFPRAYLDVNREPFELDPKMFNEPVPSHANIRSTRVAGGLGTIAKIVGEGQDIYKSRLPLCEALDRIETIYKPYHHVLGQLLSDTRAQFGYAVLVDCHSMPSGMDMADNAGQNGITGRPDFIIGDRFGRSCSDALSWAAIELLQNMGYNVAHNKPYAGGYITEHYGRPHRDFHALQIEVNRALYVDENSLECLPSFAGLCRDLTQFMADLTALPDYVFLQKPQAAE</sequence>
<comment type="caution">
    <text evidence="1">The sequence shown here is derived from an EMBL/GenBank/DDBJ whole genome shotgun (WGS) entry which is preliminary data.</text>
</comment>
<dbReference type="Gene3D" id="3.40.630.40">
    <property type="entry name" value="Zn-dependent exopeptidases"/>
    <property type="match status" value="1"/>
</dbReference>
<dbReference type="RefSeq" id="WP_151160061.1">
    <property type="nucleotide sequence ID" value="NZ_JACHIL010000005.1"/>
</dbReference>
<organism evidence="1 2">
    <name type="scientific">Pseudochrobactrum saccharolyticum</name>
    <dbReference type="NCBI Taxonomy" id="354352"/>
    <lineage>
        <taxon>Bacteria</taxon>
        <taxon>Pseudomonadati</taxon>
        <taxon>Pseudomonadota</taxon>
        <taxon>Alphaproteobacteria</taxon>
        <taxon>Hyphomicrobiales</taxon>
        <taxon>Brucellaceae</taxon>
        <taxon>Pseudochrobactrum</taxon>
    </lineage>
</organism>
<keyword evidence="1" id="KW-0378">Hydrolase</keyword>
<dbReference type="SUPFAM" id="SSF53187">
    <property type="entry name" value="Zn-dependent exopeptidases"/>
    <property type="match status" value="1"/>
</dbReference>
<protein>
    <submittedName>
        <fullName evidence="1">N-formylglutamate amidohydrolase</fullName>
    </submittedName>
</protein>
<dbReference type="GO" id="GO:0016787">
    <property type="term" value="F:hydrolase activity"/>
    <property type="evidence" value="ECO:0007669"/>
    <property type="project" value="UniProtKB-KW"/>
</dbReference>